<organism evidence="1 2">
    <name type="scientific">Allokutzneria oryzae</name>
    <dbReference type="NCBI Taxonomy" id="1378989"/>
    <lineage>
        <taxon>Bacteria</taxon>
        <taxon>Bacillati</taxon>
        <taxon>Actinomycetota</taxon>
        <taxon>Actinomycetes</taxon>
        <taxon>Pseudonocardiales</taxon>
        <taxon>Pseudonocardiaceae</taxon>
        <taxon>Allokutzneria</taxon>
    </lineage>
</organism>
<reference evidence="1 2" key="1">
    <citation type="submission" date="2024-09" db="EMBL/GenBank/DDBJ databases">
        <authorList>
            <person name="Sun Q."/>
            <person name="Mori K."/>
        </authorList>
    </citation>
    <scope>NUCLEOTIDE SEQUENCE [LARGE SCALE GENOMIC DNA]</scope>
    <source>
        <strain evidence="1 2">TBRC 7907</strain>
    </source>
</reference>
<dbReference type="RefSeq" id="WP_377853059.1">
    <property type="nucleotide sequence ID" value="NZ_JBHLZU010000014.1"/>
</dbReference>
<evidence type="ECO:0000313" key="2">
    <source>
        <dbReference type="Proteomes" id="UP001589693"/>
    </source>
</evidence>
<evidence type="ECO:0000313" key="1">
    <source>
        <dbReference type="EMBL" id="MFB9905538.1"/>
    </source>
</evidence>
<protein>
    <submittedName>
        <fullName evidence="1">Uncharacterized protein</fullName>
    </submittedName>
</protein>
<proteinExistence type="predicted"/>
<keyword evidence="2" id="KW-1185">Reference proteome</keyword>
<dbReference type="EMBL" id="JBHLZU010000014">
    <property type="protein sequence ID" value="MFB9905538.1"/>
    <property type="molecule type" value="Genomic_DNA"/>
</dbReference>
<dbReference type="Proteomes" id="UP001589693">
    <property type="component" value="Unassembled WGS sequence"/>
</dbReference>
<name>A0ABV5ZXD3_9PSEU</name>
<comment type="caution">
    <text evidence="1">The sequence shown here is derived from an EMBL/GenBank/DDBJ whole genome shotgun (WGS) entry which is preliminary data.</text>
</comment>
<accession>A0ABV5ZXD3</accession>
<gene>
    <name evidence="1" type="ORF">ACFFQA_16520</name>
</gene>
<sequence>MAQERDRLTEHIDDLVHTREVLDTLIASNRALRASQLFGSAREVSRG</sequence>